<evidence type="ECO:0000256" key="6">
    <source>
        <dbReference type="ARBA" id="ARBA00022763"/>
    </source>
</evidence>
<dbReference type="SUPFAM" id="SSF56219">
    <property type="entry name" value="DNase I-like"/>
    <property type="match status" value="1"/>
</dbReference>
<name>A0A6A5W5E7_9PLEO</name>
<gene>
    <name evidence="12" type="ORF">P154DRAFT_443661</name>
</gene>
<evidence type="ECO:0000313" key="12">
    <source>
        <dbReference type="EMBL" id="KAF1996298.1"/>
    </source>
</evidence>
<dbReference type="GO" id="GO:0070260">
    <property type="term" value="F:5'-tyrosyl-DNA phosphodiesterase activity"/>
    <property type="evidence" value="ECO:0007669"/>
    <property type="project" value="TreeGrafter"/>
</dbReference>
<evidence type="ECO:0000313" key="13">
    <source>
        <dbReference type="Proteomes" id="UP000799779"/>
    </source>
</evidence>
<dbReference type="EMBL" id="ML977627">
    <property type="protein sequence ID" value="KAF1996298.1"/>
    <property type="molecule type" value="Genomic_DNA"/>
</dbReference>
<keyword evidence="7" id="KW-0378">Hydrolase</keyword>
<dbReference type="Proteomes" id="UP000799779">
    <property type="component" value="Unassembled WGS sequence"/>
</dbReference>
<evidence type="ECO:0000256" key="3">
    <source>
        <dbReference type="ARBA" id="ARBA00004322"/>
    </source>
</evidence>
<evidence type="ECO:0000256" key="4">
    <source>
        <dbReference type="ARBA" id="ARBA00022722"/>
    </source>
</evidence>
<dbReference type="PANTHER" id="PTHR15822">
    <property type="entry name" value="TRAF AND TNF RECEPTOR-ASSOCIATED PROTEIN"/>
    <property type="match status" value="1"/>
</dbReference>
<dbReference type="Pfam" id="PF03372">
    <property type="entry name" value="Exo_endo_phos"/>
    <property type="match status" value="1"/>
</dbReference>
<comment type="subcellular location">
    <subcellularLocation>
        <location evidence="3">Nucleus</location>
        <location evidence="3">PML body</location>
    </subcellularLocation>
</comment>
<evidence type="ECO:0000256" key="2">
    <source>
        <dbReference type="ARBA" id="ARBA00001946"/>
    </source>
</evidence>
<evidence type="ECO:0000256" key="8">
    <source>
        <dbReference type="ARBA" id="ARBA00022842"/>
    </source>
</evidence>
<protein>
    <recommendedName>
        <fullName evidence="11">Endonuclease/exonuclease/phosphatase domain-containing protein</fullName>
    </recommendedName>
</protein>
<keyword evidence="10" id="KW-0539">Nucleus</keyword>
<dbReference type="InterPro" id="IPR036691">
    <property type="entry name" value="Endo/exonu/phosph_ase_sf"/>
</dbReference>
<dbReference type="Gene3D" id="3.60.10.10">
    <property type="entry name" value="Endonuclease/exonuclease/phosphatase"/>
    <property type="match status" value="1"/>
</dbReference>
<keyword evidence="4" id="KW-0540">Nuclease</keyword>
<dbReference type="CDD" id="cd09080">
    <property type="entry name" value="TDP2"/>
    <property type="match status" value="1"/>
</dbReference>
<keyword evidence="9" id="KW-0234">DNA repair</keyword>
<dbReference type="InterPro" id="IPR051547">
    <property type="entry name" value="TDP2-like"/>
</dbReference>
<dbReference type="GO" id="GO:0046872">
    <property type="term" value="F:metal ion binding"/>
    <property type="evidence" value="ECO:0007669"/>
    <property type="project" value="UniProtKB-KW"/>
</dbReference>
<organism evidence="12 13">
    <name type="scientific">Amniculicola lignicola CBS 123094</name>
    <dbReference type="NCBI Taxonomy" id="1392246"/>
    <lineage>
        <taxon>Eukaryota</taxon>
        <taxon>Fungi</taxon>
        <taxon>Dikarya</taxon>
        <taxon>Ascomycota</taxon>
        <taxon>Pezizomycotina</taxon>
        <taxon>Dothideomycetes</taxon>
        <taxon>Pleosporomycetidae</taxon>
        <taxon>Pleosporales</taxon>
        <taxon>Amniculicolaceae</taxon>
        <taxon>Amniculicola</taxon>
    </lineage>
</organism>
<dbReference type="OrthoDB" id="9975959at2759"/>
<dbReference type="GO" id="GO:0006302">
    <property type="term" value="P:double-strand break repair"/>
    <property type="evidence" value="ECO:0007669"/>
    <property type="project" value="TreeGrafter"/>
</dbReference>
<sequence>MLRSLLQKQLAHVPKTQPFYGFGEREWSPVLPSPHPPSDSKLLNSLRLITWNIDFMAPYPQARMESAMSYLETLVSSIPSSSPVVIFLQEMCESRGFYPNSDTDADDLPQLCAAPWVRERFYMTDIDISNWDAHYGTVTLVDRRLSITQVSRLPFVSEYGRDALLVDVQVPGPDTKLLRLCNVHLDSMDGPMRPIQWKSVAQHLQDEESGVVASILAGDCNATRPRDKTEPQDNGFKDAYLETGGVEDDETGATWGYQSRNWERYGRTRLDKMAFWGALDLKNFEKIGMGVKVEDARVLQKLEEESCLTFVTDHYGLMGEFKVMQDPDKTGGDDVE</sequence>
<dbReference type="GO" id="GO:0005737">
    <property type="term" value="C:cytoplasm"/>
    <property type="evidence" value="ECO:0007669"/>
    <property type="project" value="TreeGrafter"/>
</dbReference>
<dbReference type="GO" id="GO:0004518">
    <property type="term" value="F:nuclease activity"/>
    <property type="evidence" value="ECO:0007669"/>
    <property type="project" value="UniProtKB-KW"/>
</dbReference>
<keyword evidence="13" id="KW-1185">Reference proteome</keyword>
<evidence type="ECO:0000256" key="7">
    <source>
        <dbReference type="ARBA" id="ARBA00022801"/>
    </source>
</evidence>
<dbReference type="InterPro" id="IPR005135">
    <property type="entry name" value="Endo/exonuclease/phosphatase"/>
</dbReference>
<keyword evidence="8" id="KW-0460">Magnesium</keyword>
<dbReference type="GO" id="GO:0003697">
    <property type="term" value="F:single-stranded DNA binding"/>
    <property type="evidence" value="ECO:0007669"/>
    <property type="project" value="TreeGrafter"/>
</dbReference>
<accession>A0A6A5W5E7</accession>
<keyword evidence="6" id="KW-0227">DNA damage</keyword>
<dbReference type="AlphaFoldDB" id="A0A6A5W5E7"/>
<comment type="cofactor">
    <cofactor evidence="2">
        <name>Mg(2+)</name>
        <dbReference type="ChEBI" id="CHEBI:18420"/>
    </cofactor>
</comment>
<feature type="domain" description="Endonuclease/exonuclease/phosphatase" evidence="11">
    <location>
        <begin position="49"/>
        <end position="272"/>
    </location>
</feature>
<dbReference type="PANTHER" id="PTHR15822:SF4">
    <property type="entry name" value="TYROSYL-DNA PHOSPHODIESTERASE 2"/>
    <property type="match status" value="1"/>
</dbReference>
<evidence type="ECO:0000259" key="11">
    <source>
        <dbReference type="Pfam" id="PF03372"/>
    </source>
</evidence>
<evidence type="ECO:0000256" key="5">
    <source>
        <dbReference type="ARBA" id="ARBA00022723"/>
    </source>
</evidence>
<evidence type="ECO:0000256" key="10">
    <source>
        <dbReference type="ARBA" id="ARBA00023242"/>
    </source>
</evidence>
<evidence type="ECO:0000256" key="9">
    <source>
        <dbReference type="ARBA" id="ARBA00023204"/>
    </source>
</evidence>
<reference evidence="12" key="1">
    <citation type="journal article" date="2020" name="Stud. Mycol.">
        <title>101 Dothideomycetes genomes: a test case for predicting lifestyles and emergence of pathogens.</title>
        <authorList>
            <person name="Haridas S."/>
            <person name="Albert R."/>
            <person name="Binder M."/>
            <person name="Bloem J."/>
            <person name="Labutti K."/>
            <person name="Salamov A."/>
            <person name="Andreopoulos B."/>
            <person name="Baker S."/>
            <person name="Barry K."/>
            <person name="Bills G."/>
            <person name="Bluhm B."/>
            <person name="Cannon C."/>
            <person name="Castanera R."/>
            <person name="Culley D."/>
            <person name="Daum C."/>
            <person name="Ezra D."/>
            <person name="Gonzalez J."/>
            <person name="Henrissat B."/>
            <person name="Kuo A."/>
            <person name="Liang C."/>
            <person name="Lipzen A."/>
            <person name="Lutzoni F."/>
            <person name="Magnuson J."/>
            <person name="Mondo S."/>
            <person name="Nolan M."/>
            <person name="Ohm R."/>
            <person name="Pangilinan J."/>
            <person name="Park H.-J."/>
            <person name="Ramirez L."/>
            <person name="Alfaro M."/>
            <person name="Sun H."/>
            <person name="Tritt A."/>
            <person name="Yoshinaga Y."/>
            <person name="Zwiers L.-H."/>
            <person name="Turgeon B."/>
            <person name="Goodwin S."/>
            <person name="Spatafora J."/>
            <person name="Crous P."/>
            <person name="Grigoriev I."/>
        </authorList>
    </citation>
    <scope>NUCLEOTIDE SEQUENCE</scope>
    <source>
        <strain evidence="12">CBS 123094</strain>
    </source>
</reference>
<evidence type="ECO:0000256" key="1">
    <source>
        <dbReference type="ARBA" id="ARBA00001936"/>
    </source>
</evidence>
<proteinExistence type="predicted"/>
<keyword evidence="5" id="KW-0479">Metal-binding</keyword>
<comment type="cofactor">
    <cofactor evidence="1">
        <name>Mn(2+)</name>
        <dbReference type="ChEBI" id="CHEBI:29035"/>
    </cofactor>
</comment>